<proteinExistence type="predicted"/>
<dbReference type="RefSeq" id="WP_083059417.1">
    <property type="nucleotide sequence ID" value="NZ_JACKVM010000005.1"/>
</dbReference>
<dbReference type="AlphaFoldDB" id="A0A1W9YVV9"/>
<name>A0A1W9YVV9_MYCBA</name>
<reference evidence="1 2" key="1">
    <citation type="submission" date="2017-02" db="EMBL/GenBank/DDBJ databases">
        <title>The new phylogeny of genus Mycobacterium.</title>
        <authorList>
            <person name="Tortoli E."/>
            <person name="Trovato A."/>
            <person name="Cirillo D.M."/>
        </authorList>
    </citation>
    <scope>NUCLEOTIDE SEQUENCE [LARGE SCALE GENOMIC DNA]</scope>
    <source>
        <strain evidence="1 2">DSM 45578</strain>
    </source>
</reference>
<organism evidence="1 2">
    <name type="scientific">Mycolicibacterium bacteremicum</name>
    <name type="common">Mycobacterium bacteremicum</name>
    <dbReference type="NCBI Taxonomy" id="564198"/>
    <lineage>
        <taxon>Bacteria</taxon>
        <taxon>Bacillati</taxon>
        <taxon>Actinomycetota</taxon>
        <taxon>Actinomycetes</taxon>
        <taxon>Mycobacteriales</taxon>
        <taxon>Mycobacteriaceae</taxon>
        <taxon>Mycolicibacterium</taxon>
    </lineage>
</organism>
<dbReference type="EMBL" id="MVHJ01000011">
    <property type="protein sequence ID" value="ORA04204.1"/>
    <property type="molecule type" value="Genomic_DNA"/>
</dbReference>
<accession>A0A1W9YVV9</accession>
<protein>
    <submittedName>
        <fullName evidence="1">Uncharacterized protein</fullName>
    </submittedName>
</protein>
<keyword evidence="2" id="KW-1185">Reference proteome</keyword>
<comment type="caution">
    <text evidence="1">The sequence shown here is derived from an EMBL/GenBank/DDBJ whole genome shotgun (WGS) entry which is preliminary data.</text>
</comment>
<dbReference type="Proteomes" id="UP000192366">
    <property type="component" value="Unassembled WGS sequence"/>
</dbReference>
<dbReference type="OrthoDB" id="3571220at2"/>
<evidence type="ECO:0000313" key="2">
    <source>
        <dbReference type="Proteomes" id="UP000192366"/>
    </source>
</evidence>
<sequence length="200" mass="21119">MQRLVFDGHIAGFGTEAGVRFVVGVWRSSPFGGFADVMVQTTDDVRVLLAPSDEVAEFVSATYSFDSVQVGPVTADLQAGRLTVRTAELDVAVGLGGPARFDGLLRLVPAPLARAPWWLRVINPIAGVLVPGVHTAGTAGNGRREYYGVHRTRRIESVSGTFEGTALGGYADLHPPVAFGFSSAPTDPQLVSVTTTIDLP</sequence>
<dbReference type="STRING" id="564198.BST17_15080"/>
<gene>
    <name evidence="1" type="ORF">BST17_15080</name>
</gene>
<evidence type="ECO:0000313" key="1">
    <source>
        <dbReference type="EMBL" id="ORA04204.1"/>
    </source>
</evidence>